<evidence type="ECO:0008006" key="5">
    <source>
        <dbReference type="Google" id="ProtNLM"/>
    </source>
</evidence>
<feature type="compositionally biased region" description="Gly residues" evidence="1">
    <location>
        <begin position="35"/>
        <end position="53"/>
    </location>
</feature>
<sequence>MGMRQSLGAVAVAAAIAGLGGAAVYAATDSPTMGWGDGPPGHGGPPGQDGPGRSGPPGPLAANDSADLVHGESVHTNPAGAYTTEITQVGVITAMSPTSVTVRSSDGFSQTYTLPKAADPPFTVDDRVLIRGTRAGARATATTIGDPPPHTR</sequence>
<evidence type="ECO:0000313" key="4">
    <source>
        <dbReference type="Proteomes" id="UP000465622"/>
    </source>
</evidence>
<reference evidence="3 4" key="1">
    <citation type="journal article" date="2019" name="Emerg. Microbes Infect.">
        <title>Comprehensive subspecies identification of 175 nontuberculous mycobacteria species based on 7547 genomic profiles.</title>
        <authorList>
            <person name="Matsumoto Y."/>
            <person name="Kinjo T."/>
            <person name="Motooka D."/>
            <person name="Nabeya D."/>
            <person name="Jung N."/>
            <person name="Uechi K."/>
            <person name="Horii T."/>
            <person name="Iida T."/>
            <person name="Fujita J."/>
            <person name="Nakamura S."/>
        </authorList>
    </citation>
    <scope>NUCLEOTIDE SEQUENCE [LARGE SCALE GENOMIC DNA]</scope>
    <source>
        <strain evidence="3 4">JCM 12375</strain>
    </source>
</reference>
<name>A0ABM7HKH5_MYCME</name>
<accession>A0ABM7HKH5</accession>
<feature type="chain" id="PRO_5045429294" description="DUF5666 domain-containing protein" evidence="2">
    <location>
        <begin position="27"/>
        <end position="152"/>
    </location>
</feature>
<feature type="region of interest" description="Disordered" evidence="1">
    <location>
        <begin position="33"/>
        <end position="81"/>
    </location>
</feature>
<gene>
    <name evidence="3" type="ORF">MMAGJ_02750</name>
</gene>
<dbReference type="EMBL" id="AP022567">
    <property type="protein sequence ID" value="BBX30993.1"/>
    <property type="molecule type" value="Genomic_DNA"/>
</dbReference>
<dbReference type="RefSeq" id="WP_036437418.1">
    <property type="nucleotide sequence ID" value="NZ_AP022567.1"/>
</dbReference>
<evidence type="ECO:0000313" key="3">
    <source>
        <dbReference type="EMBL" id="BBX30993.1"/>
    </source>
</evidence>
<feature type="signal peptide" evidence="2">
    <location>
        <begin position="1"/>
        <end position="26"/>
    </location>
</feature>
<proteinExistence type="predicted"/>
<evidence type="ECO:0000256" key="1">
    <source>
        <dbReference type="SAM" id="MobiDB-lite"/>
    </source>
</evidence>
<keyword evidence="2" id="KW-0732">Signal</keyword>
<evidence type="ECO:0000256" key="2">
    <source>
        <dbReference type="SAM" id="SignalP"/>
    </source>
</evidence>
<protein>
    <recommendedName>
        <fullName evidence="5">DUF5666 domain-containing protein</fullName>
    </recommendedName>
</protein>
<dbReference type="Proteomes" id="UP000465622">
    <property type="component" value="Chromosome"/>
</dbReference>
<keyword evidence="4" id="KW-1185">Reference proteome</keyword>
<organism evidence="3 4">
    <name type="scientific">Mycolicibacterium mageritense</name>
    <name type="common">Mycobacterium mageritense</name>
    <dbReference type="NCBI Taxonomy" id="53462"/>
    <lineage>
        <taxon>Bacteria</taxon>
        <taxon>Bacillati</taxon>
        <taxon>Actinomycetota</taxon>
        <taxon>Actinomycetes</taxon>
        <taxon>Mycobacteriales</taxon>
        <taxon>Mycobacteriaceae</taxon>
        <taxon>Mycolicibacterium</taxon>
    </lineage>
</organism>